<dbReference type="InterPro" id="IPR020056">
    <property type="entry name" value="Rbsml_bL25/Gln-tRNA_synth_N"/>
</dbReference>
<dbReference type="EMBL" id="CP033004">
    <property type="protein sequence ID" value="QCI23166.1"/>
    <property type="molecule type" value="Genomic_DNA"/>
</dbReference>
<protein>
    <recommendedName>
        <fullName evidence="5">Large ribosomal subunit protein bL25</fullName>
    </recommendedName>
</protein>
<comment type="similarity">
    <text evidence="5">Belongs to the bacterial ribosomal protein bL25 family.</text>
</comment>
<dbReference type="InterPro" id="IPR020055">
    <property type="entry name" value="Ribosomal_bL25_short"/>
</dbReference>
<keyword evidence="3 5" id="KW-0689">Ribosomal protein</keyword>
<reference evidence="7 8" key="1">
    <citation type="submission" date="2018-10" db="EMBL/GenBank/DDBJ databases">
        <title>Comparative functional genomics of the obligate endosymbiont Buchnera aphidicola.</title>
        <authorList>
            <person name="Chong R.A."/>
        </authorList>
    </citation>
    <scope>NUCLEOTIDE SEQUENCE [LARGE SCALE GENOMIC DNA]</scope>
    <source>
        <strain evidence="7 8">Mrh</strain>
    </source>
</reference>
<evidence type="ECO:0000259" key="6">
    <source>
        <dbReference type="Pfam" id="PF01386"/>
    </source>
</evidence>
<dbReference type="SUPFAM" id="SSF50715">
    <property type="entry name" value="Ribosomal protein L25-like"/>
    <property type="match status" value="1"/>
</dbReference>
<dbReference type="RefSeq" id="WP_158336362.1">
    <property type="nucleotide sequence ID" value="NZ_CP033004.1"/>
</dbReference>
<evidence type="ECO:0000313" key="8">
    <source>
        <dbReference type="Proteomes" id="UP000298566"/>
    </source>
</evidence>
<dbReference type="OrthoDB" id="9806411at2"/>
<evidence type="ECO:0000256" key="1">
    <source>
        <dbReference type="ARBA" id="ARBA00022730"/>
    </source>
</evidence>
<dbReference type="GO" id="GO:0008097">
    <property type="term" value="F:5S rRNA binding"/>
    <property type="evidence" value="ECO:0007669"/>
    <property type="project" value="InterPro"/>
</dbReference>
<accession>A0A4D6Y0W9</accession>
<dbReference type="FunFam" id="2.40.240.10:FF:000002">
    <property type="entry name" value="50S ribosomal protein L25"/>
    <property type="match status" value="1"/>
</dbReference>
<dbReference type="HAMAP" id="MF_01336">
    <property type="entry name" value="Ribosomal_bL25"/>
    <property type="match status" value="1"/>
</dbReference>
<dbReference type="GO" id="GO:0006412">
    <property type="term" value="P:translation"/>
    <property type="evidence" value="ECO:0007669"/>
    <property type="project" value="UniProtKB-UniRule"/>
</dbReference>
<organism evidence="7 8">
    <name type="scientific">Buchnera aphidicola subsp. Melaphis rhois</name>
    <dbReference type="NCBI Taxonomy" id="118103"/>
    <lineage>
        <taxon>Bacteria</taxon>
        <taxon>Pseudomonadati</taxon>
        <taxon>Pseudomonadota</taxon>
        <taxon>Gammaproteobacteria</taxon>
        <taxon>Enterobacterales</taxon>
        <taxon>Erwiniaceae</taxon>
        <taxon>Buchnera</taxon>
    </lineage>
</organism>
<keyword evidence="1 5" id="KW-0699">rRNA-binding</keyword>
<comment type="subunit">
    <text evidence="5">Part of the 50S ribosomal subunit; part of the 5S rRNA/L5/L18/L25 subcomplex. Contacts the 5S rRNA. Binds to the 5S rRNA independently of L5 and L18.</text>
</comment>
<feature type="domain" description="Large ribosomal subunit protein bL25 L25" evidence="6">
    <location>
        <begin position="4"/>
        <end position="91"/>
    </location>
</feature>
<dbReference type="NCBIfam" id="NF004612">
    <property type="entry name" value="PRK05943.1"/>
    <property type="match status" value="1"/>
</dbReference>
<evidence type="ECO:0000256" key="5">
    <source>
        <dbReference type="HAMAP-Rule" id="MF_01336"/>
    </source>
</evidence>
<keyword evidence="4 5" id="KW-0687">Ribonucleoprotein</keyword>
<dbReference type="Gene3D" id="2.40.240.10">
    <property type="entry name" value="Ribosomal Protein L25, Chain P"/>
    <property type="match status" value="1"/>
</dbReference>
<evidence type="ECO:0000256" key="3">
    <source>
        <dbReference type="ARBA" id="ARBA00022980"/>
    </source>
</evidence>
<dbReference type="Proteomes" id="UP000298566">
    <property type="component" value="Chromosome"/>
</dbReference>
<comment type="function">
    <text evidence="5">This is one of the proteins that binds to the 5S RNA in the ribosome where it forms part of the central protuberance.</text>
</comment>
<evidence type="ECO:0000256" key="2">
    <source>
        <dbReference type="ARBA" id="ARBA00022884"/>
    </source>
</evidence>
<keyword evidence="2 5" id="KW-0694">RNA-binding</keyword>
<name>A0A4D6Y0W9_BUCMH</name>
<evidence type="ECO:0000313" key="7">
    <source>
        <dbReference type="EMBL" id="QCI23166.1"/>
    </source>
</evidence>
<dbReference type="InterPro" id="IPR029751">
    <property type="entry name" value="Ribosomal_L25_dom"/>
</dbReference>
<dbReference type="CDD" id="cd00495">
    <property type="entry name" value="Ribosomal_L25_TL5_CTC"/>
    <property type="match status" value="1"/>
</dbReference>
<dbReference type="GO" id="GO:0005840">
    <property type="term" value="C:ribosome"/>
    <property type="evidence" value="ECO:0007669"/>
    <property type="project" value="UniProtKB-KW"/>
</dbReference>
<dbReference type="GO" id="GO:1990904">
    <property type="term" value="C:ribonucleoprotein complex"/>
    <property type="evidence" value="ECO:0007669"/>
    <property type="project" value="UniProtKB-KW"/>
</dbReference>
<proteinExistence type="inferred from homology"/>
<dbReference type="GO" id="GO:0003735">
    <property type="term" value="F:structural constituent of ribosome"/>
    <property type="evidence" value="ECO:0007669"/>
    <property type="project" value="InterPro"/>
</dbReference>
<dbReference type="AlphaFoldDB" id="A0A4D6Y0W9"/>
<sequence>MITINAIRRDKEGKSSSRRLRLNNKFPAILYCSLTSNICIELDHNIIFNTMINFNVYKEKLLLIIDKIEYNVKIQSIQHHAFKPKILHMDFAQIL</sequence>
<dbReference type="Pfam" id="PF01386">
    <property type="entry name" value="Ribosomal_L25p"/>
    <property type="match status" value="1"/>
</dbReference>
<evidence type="ECO:0000256" key="4">
    <source>
        <dbReference type="ARBA" id="ARBA00023274"/>
    </source>
</evidence>
<dbReference type="InterPro" id="IPR011035">
    <property type="entry name" value="Ribosomal_bL25/Gln-tRNA_synth"/>
</dbReference>
<gene>
    <name evidence="5" type="primary">rplY</name>
    <name evidence="7" type="ORF">D9V73_00655</name>
</gene>